<dbReference type="SUPFAM" id="SSF54373">
    <property type="entry name" value="FAD-linked reductases, C-terminal domain"/>
    <property type="match status" value="1"/>
</dbReference>
<evidence type="ECO:0000313" key="10">
    <source>
        <dbReference type="Proteomes" id="UP001498476"/>
    </source>
</evidence>
<comment type="cofactor">
    <cofactor evidence="1">
        <name>FAD</name>
        <dbReference type="ChEBI" id="CHEBI:57692"/>
    </cofactor>
</comment>
<keyword evidence="10" id="KW-1185">Reference proteome</keyword>
<proteinExistence type="inferred from homology"/>
<reference evidence="9 10" key="1">
    <citation type="journal article" date="2025" name="Microbiol. Resour. Announc.">
        <title>Draft genome sequences for Neonectria magnoliae and Neonectria punicea, canker pathogens of Liriodendron tulipifera and Acer saccharum in West Virginia.</title>
        <authorList>
            <person name="Petronek H.M."/>
            <person name="Kasson M.T."/>
            <person name="Metheny A.M."/>
            <person name="Stauder C.M."/>
            <person name="Lovett B."/>
            <person name="Lynch S.C."/>
            <person name="Garnas J.R."/>
            <person name="Kasson L.R."/>
            <person name="Stajich J.E."/>
        </authorList>
    </citation>
    <scope>NUCLEOTIDE SEQUENCE [LARGE SCALE GENOMIC DNA]</scope>
    <source>
        <strain evidence="9 10">NRRL 64653</strain>
    </source>
</reference>
<evidence type="ECO:0000256" key="3">
    <source>
        <dbReference type="ARBA" id="ARBA00022630"/>
    </source>
</evidence>
<evidence type="ECO:0000256" key="2">
    <source>
        <dbReference type="ARBA" id="ARBA00007992"/>
    </source>
</evidence>
<sequence length="441" mass="48873">MGFTDKRIAVIGGGLGGMAFMNSAMHAQLSNVHIYESAPQFAEVGAGVNITRNANNVLDAFGVGPDVLWKSSRNPPCYMEYRHYRTGEYLGQIDEFGEPTSRQIHRAHLLEALKKNVPAKNISLGKRLTGIEWSAERACYVLSFQDETTAEADIVIGCDGIKSRVRQHLGFTDHPVYSGQMVYRGYVSYDDLTPDTATLLRKTVNFRGPRRHVLTLPIGNDESGTARVGIIGFMTEPLENWTSESWLSTAPVDDFYEHVKDWTGAVQEIIQGLRKGSEDGKILKQTLYVREPTAKWFDIQSDCPESGIILIGDSVHSTLPHQGQGACQAIESGFALAQTLKNWKDTGLASALQFFQDLRKPRTDRITQSSYETGKMASAEIPEDLWASTFEPDAVRERMRWVMEYDLLGDLARGLQASKDSQVVEASEKDGPDAAAPVTVF</sequence>
<protein>
    <recommendedName>
        <fullName evidence="8">FAD-binding domain-containing protein</fullName>
    </recommendedName>
</protein>
<comment type="caution">
    <text evidence="9">The sequence shown here is derived from an EMBL/GenBank/DDBJ whole genome shotgun (WGS) entry which is preliminary data.</text>
</comment>
<evidence type="ECO:0000259" key="8">
    <source>
        <dbReference type="Pfam" id="PF01494"/>
    </source>
</evidence>
<evidence type="ECO:0000256" key="4">
    <source>
        <dbReference type="ARBA" id="ARBA00022827"/>
    </source>
</evidence>
<dbReference type="PANTHER" id="PTHR46720">
    <property type="entry name" value="HYDROXYLASE, PUTATIVE (AFU_ORTHOLOGUE AFUA_3G01460)-RELATED"/>
    <property type="match status" value="1"/>
</dbReference>
<keyword evidence="4" id="KW-0274">FAD</keyword>
<evidence type="ECO:0000256" key="1">
    <source>
        <dbReference type="ARBA" id="ARBA00001974"/>
    </source>
</evidence>
<evidence type="ECO:0000256" key="6">
    <source>
        <dbReference type="ARBA" id="ARBA00023033"/>
    </source>
</evidence>
<feature type="domain" description="FAD-binding" evidence="8">
    <location>
        <begin position="120"/>
        <end position="369"/>
    </location>
</feature>
<dbReference type="Pfam" id="PF01494">
    <property type="entry name" value="FAD_binding_3"/>
    <property type="match status" value="1"/>
</dbReference>
<dbReference type="Gene3D" id="3.50.50.60">
    <property type="entry name" value="FAD/NAD(P)-binding domain"/>
    <property type="match status" value="1"/>
</dbReference>
<gene>
    <name evidence="9" type="ORF">QQX98_007840</name>
</gene>
<evidence type="ECO:0000313" key="9">
    <source>
        <dbReference type="EMBL" id="KAK7413252.1"/>
    </source>
</evidence>
<feature type="region of interest" description="Disordered" evidence="7">
    <location>
        <begin position="422"/>
        <end position="441"/>
    </location>
</feature>
<evidence type="ECO:0000256" key="7">
    <source>
        <dbReference type="SAM" id="MobiDB-lite"/>
    </source>
</evidence>
<keyword evidence="5" id="KW-0560">Oxidoreductase</keyword>
<organism evidence="9 10">
    <name type="scientific">Neonectria punicea</name>
    <dbReference type="NCBI Taxonomy" id="979145"/>
    <lineage>
        <taxon>Eukaryota</taxon>
        <taxon>Fungi</taxon>
        <taxon>Dikarya</taxon>
        <taxon>Ascomycota</taxon>
        <taxon>Pezizomycotina</taxon>
        <taxon>Sordariomycetes</taxon>
        <taxon>Hypocreomycetidae</taxon>
        <taxon>Hypocreales</taxon>
        <taxon>Nectriaceae</taxon>
        <taxon>Neonectria</taxon>
    </lineage>
</organism>
<dbReference type="SUPFAM" id="SSF51905">
    <property type="entry name" value="FAD/NAD(P)-binding domain"/>
    <property type="match status" value="1"/>
</dbReference>
<dbReference type="PRINTS" id="PR00420">
    <property type="entry name" value="RNGMNOXGNASE"/>
</dbReference>
<comment type="similarity">
    <text evidence="2">Belongs to the paxM FAD-dependent monooxygenase family.</text>
</comment>
<dbReference type="PANTHER" id="PTHR46720:SF3">
    <property type="entry name" value="FAD-BINDING DOMAIN-CONTAINING PROTEIN-RELATED"/>
    <property type="match status" value="1"/>
</dbReference>
<evidence type="ECO:0000256" key="5">
    <source>
        <dbReference type="ARBA" id="ARBA00023002"/>
    </source>
</evidence>
<dbReference type="InterPro" id="IPR051104">
    <property type="entry name" value="FAD_monoxygenase"/>
</dbReference>
<dbReference type="EMBL" id="JAZAVJ010000134">
    <property type="protein sequence ID" value="KAK7413252.1"/>
    <property type="molecule type" value="Genomic_DNA"/>
</dbReference>
<dbReference type="InterPro" id="IPR002938">
    <property type="entry name" value="FAD-bd"/>
</dbReference>
<dbReference type="Proteomes" id="UP001498476">
    <property type="component" value="Unassembled WGS sequence"/>
</dbReference>
<keyword evidence="6" id="KW-0503">Monooxygenase</keyword>
<accession>A0ABR1GX60</accession>
<name>A0ABR1GX60_9HYPO</name>
<keyword evidence="3" id="KW-0285">Flavoprotein</keyword>
<dbReference type="InterPro" id="IPR036188">
    <property type="entry name" value="FAD/NAD-bd_sf"/>
</dbReference>